<dbReference type="STRING" id="690879.TSACC_21281"/>
<dbReference type="Gene3D" id="3.40.50.1820">
    <property type="entry name" value="alpha/beta hydrolase"/>
    <property type="match status" value="1"/>
</dbReference>
<gene>
    <name evidence="4" type="ORF">TSACC_21281</name>
</gene>
<evidence type="ECO:0000256" key="2">
    <source>
        <dbReference type="PIRSR" id="PIRSR639069-2"/>
    </source>
</evidence>
<feature type="active site" description="Charge relay system" evidence="1">
    <location>
        <position position="410"/>
    </location>
</feature>
<comment type="caution">
    <text evidence="4">The sequence shown here is derived from an EMBL/GenBank/DDBJ whole genome shotgun (WGS) entry which is preliminary data.</text>
</comment>
<name>A0A146G4Z9_TERSA</name>
<evidence type="ECO:0000256" key="1">
    <source>
        <dbReference type="PIRSR" id="PIRSR639069-1"/>
    </source>
</evidence>
<evidence type="ECO:0000259" key="3">
    <source>
        <dbReference type="Pfam" id="PF05448"/>
    </source>
</evidence>
<evidence type="ECO:0000313" key="4">
    <source>
        <dbReference type="EMBL" id="GAT32879.1"/>
    </source>
</evidence>
<dbReference type="InterPro" id="IPR029058">
    <property type="entry name" value="AB_hydrolase_fold"/>
</dbReference>
<dbReference type="GO" id="GO:0005976">
    <property type="term" value="P:polysaccharide metabolic process"/>
    <property type="evidence" value="ECO:0007669"/>
    <property type="project" value="TreeGrafter"/>
</dbReference>
<dbReference type="SUPFAM" id="SSF53474">
    <property type="entry name" value="alpha/beta-Hydrolases"/>
    <property type="match status" value="1"/>
</dbReference>
<feature type="binding site" evidence="2">
    <location>
        <position position="234"/>
    </location>
    <ligand>
        <name>substrate</name>
    </ligand>
</feature>
<dbReference type="EMBL" id="BDCO01000002">
    <property type="protein sequence ID" value="GAT32879.1"/>
    <property type="molecule type" value="Genomic_DNA"/>
</dbReference>
<feature type="active site" description="Nucleophile" evidence="1">
    <location>
        <position position="323"/>
    </location>
</feature>
<dbReference type="Pfam" id="PF05448">
    <property type="entry name" value="AXE1"/>
    <property type="match status" value="1"/>
</dbReference>
<dbReference type="PANTHER" id="PTHR40111:SF1">
    <property type="entry name" value="CEPHALOSPORIN-C DEACETYLASE"/>
    <property type="match status" value="1"/>
</dbReference>
<organism evidence="4 5">
    <name type="scientific">Terrimicrobium sacchariphilum</name>
    <dbReference type="NCBI Taxonomy" id="690879"/>
    <lineage>
        <taxon>Bacteria</taxon>
        <taxon>Pseudomonadati</taxon>
        <taxon>Verrucomicrobiota</taxon>
        <taxon>Terrimicrobiia</taxon>
        <taxon>Terrimicrobiales</taxon>
        <taxon>Terrimicrobiaceae</taxon>
        <taxon>Terrimicrobium</taxon>
    </lineage>
</organism>
<dbReference type="InterPro" id="IPR008391">
    <property type="entry name" value="AXE1_dom"/>
</dbReference>
<proteinExistence type="predicted"/>
<keyword evidence="5" id="KW-1185">Reference proteome</keyword>
<sequence>MFFLWKGLFKDTYDEAVNNLPNFMKSLRCCATIALILMSGLAASPEARADDAVALSIMPDHKDGLYSSGDTVTWTIDLADPKADRTKVGLLDYTVKKDGDGVVTKGQIDLSNGPATVTGSRTEPGALVLNVTKPGGNGLPIGVGGGMFDWQKVRLSQPAPADFDQFWGDKLKELAAVPVNPVLQKVDVPNAAGTDYYKVTLDNIRGTHVQGQLARPTAGEKFPAVLILQFAGVYPLKKDEVTNRAAKGWLALNISAHDLPIDEPEDFYKQKKDGDLKNYVYLGSEDREQSYFLRMLLGCVRAAEYLASRPDWDGKTLIVTGTSQGGLQGFATAALFPKASGLMVNVPAGCDVYGPKANPARAFGWPYWLSNWGPRDRDLNKVSTTAGYFDAAYFAERVKCPSLVSVGLIDDTSRPFGVIAAFNAIQAPKELILMTRSNHHGTGGAQGLYFVENANWLAALQQGRPLPIAAEGFLIDPFK</sequence>
<dbReference type="PANTHER" id="PTHR40111">
    <property type="entry name" value="CEPHALOSPORIN-C DEACETYLASE"/>
    <property type="match status" value="1"/>
</dbReference>
<dbReference type="AlphaFoldDB" id="A0A146G4Z9"/>
<dbReference type="GO" id="GO:0052689">
    <property type="term" value="F:carboxylic ester hydrolase activity"/>
    <property type="evidence" value="ECO:0007669"/>
    <property type="project" value="TreeGrafter"/>
</dbReference>
<feature type="active site" description="Charge relay system" evidence="1">
    <location>
        <position position="439"/>
    </location>
</feature>
<protein>
    <submittedName>
        <fullName evidence="4">Cephalosporin-C deacetylase</fullName>
    </submittedName>
</protein>
<dbReference type="InParanoid" id="A0A146G4Z9"/>
<dbReference type="Proteomes" id="UP000076023">
    <property type="component" value="Unassembled WGS sequence"/>
</dbReference>
<evidence type="ECO:0000313" key="5">
    <source>
        <dbReference type="Proteomes" id="UP000076023"/>
    </source>
</evidence>
<feature type="domain" description="Acetyl xylan esterase" evidence="3">
    <location>
        <begin position="152"/>
        <end position="445"/>
    </location>
</feature>
<dbReference type="OrthoDB" id="9770528at2"/>
<dbReference type="InterPro" id="IPR039069">
    <property type="entry name" value="CE7"/>
</dbReference>
<accession>A0A146G4Z9</accession>
<reference evidence="5" key="1">
    <citation type="journal article" date="2017" name="Genome Announc.">
        <title>Draft Genome Sequence of Terrimicrobium sacchariphilum NM-5T, a Facultative Anaerobic Soil Bacterium of the Class Spartobacteria.</title>
        <authorList>
            <person name="Qiu Y.L."/>
            <person name="Tourlousse D.M."/>
            <person name="Matsuura N."/>
            <person name="Ohashi A."/>
            <person name="Sekiguchi Y."/>
        </authorList>
    </citation>
    <scope>NUCLEOTIDE SEQUENCE [LARGE SCALE GENOMIC DNA]</scope>
    <source>
        <strain evidence="5">NM-5</strain>
    </source>
</reference>